<dbReference type="EMBL" id="CP036150">
    <property type="protein sequence ID" value="QEN06490.1"/>
    <property type="molecule type" value="Genomic_DNA"/>
</dbReference>
<evidence type="ECO:0000313" key="3">
    <source>
        <dbReference type="Proteomes" id="UP000324209"/>
    </source>
</evidence>
<name>A0A5C1QHM3_9SPIO</name>
<keyword evidence="1" id="KW-0812">Transmembrane</keyword>
<dbReference type="Proteomes" id="UP000324209">
    <property type="component" value="Chromosome"/>
</dbReference>
<evidence type="ECO:0000313" key="2">
    <source>
        <dbReference type="EMBL" id="QEN06490.1"/>
    </source>
</evidence>
<proteinExistence type="predicted"/>
<feature type="transmembrane region" description="Helical" evidence="1">
    <location>
        <begin position="48"/>
        <end position="63"/>
    </location>
</feature>
<dbReference type="KEGG" id="ock:EXM22_00220"/>
<dbReference type="OrthoDB" id="92590at2"/>
<keyword evidence="3" id="KW-1185">Reference proteome</keyword>
<evidence type="ECO:0000256" key="1">
    <source>
        <dbReference type="SAM" id="Phobius"/>
    </source>
</evidence>
<reference evidence="2 3" key="1">
    <citation type="submission" date="2019-02" db="EMBL/GenBank/DDBJ databases">
        <title>Complete Genome Sequence and Methylome Analysis of free living Spirochaetas.</title>
        <authorList>
            <person name="Fomenkov A."/>
            <person name="Dubinina G."/>
            <person name="Leshcheva N."/>
            <person name="Mikheeva N."/>
            <person name="Grabovich M."/>
            <person name="Vincze T."/>
            <person name="Roberts R.J."/>
        </authorList>
    </citation>
    <scope>NUCLEOTIDE SEQUENCE [LARGE SCALE GENOMIC DNA]</scope>
    <source>
        <strain evidence="2 3">K2</strain>
    </source>
</reference>
<dbReference type="RefSeq" id="WP_149484573.1">
    <property type="nucleotide sequence ID" value="NZ_CP036150.1"/>
</dbReference>
<dbReference type="AlphaFoldDB" id="A0A5C1QHM3"/>
<keyword evidence="1" id="KW-0472">Membrane</keyword>
<organism evidence="2 3">
    <name type="scientific">Oceanispirochaeta crateris</name>
    <dbReference type="NCBI Taxonomy" id="2518645"/>
    <lineage>
        <taxon>Bacteria</taxon>
        <taxon>Pseudomonadati</taxon>
        <taxon>Spirochaetota</taxon>
        <taxon>Spirochaetia</taxon>
        <taxon>Spirochaetales</taxon>
        <taxon>Spirochaetaceae</taxon>
        <taxon>Oceanispirochaeta</taxon>
    </lineage>
</organism>
<protein>
    <recommendedName>
        <fullName evidence="4">DUF4231 domain-containing protein</fullName>
    </recommendedName>
</protein>
<accession>A0A5C1QHM3</accession>
<keyword evidence="1" id="KW-1133">Transmembrane helix</keyword>
<evidence type="ECO:0008006" key="4">
    <source>
        <dbReference type="Google" id="ProtNLM"/>
    </source>
</evidence>
<gene>
    <name evidence="2" type="ORF">EXM22_00220</name>
</gene>
<sequence length="131" mass="15408">MTSEEKRPLTEMEKELIQELDDFKKEKERVKKILGSLGGTKIARRDKMINMAFAVVVLGFFILELTTHFLPSFVSLEVGLLFLSIKIIWMMNSAHKVNHFQFWILNSIEYKVNQIDRKVINIEKRIHDLES</sequence>